<name>A0A2C1LCS8_BACCE</name>
<gene>
    <name evidence="2" type="ORF">COD19_29105</name>
</gene>
<feature type="non-terminal residue" evidence="2">
    <location>
        <position position="1"/>
    </location>
</feature>
<dbReference type="Gene3D" id="3.40.50.150">
    <property type="entry name" value="Vaccinia Virus protein VP39"/>
    <property type="match status" value="1"/>
</dbReference>
<dbReference type="Pfam" id="PF08241">
    <property type="entry name" value="Methyltransf_11"/>
    <property type="match status" value="1"/>
</dbReference>
<protein>
    <recommendedName>
        <fullName evidence="1">Methyltransferase type 11 domain-containing protein</fullName>
    </recommendedName>
</protein>
<dbReference type="GO" id="GO:0008757">
    <property type="term" value="F:S-adenosylmethionine-dependent methyltransferase activity"/>
    <property type="evidence" value="ECO:0007669"/>
    <property type="project" value="InterPro"/>
</dbReference>
<dbReference type="InterPro" id="IPR029063">
    <property type="entry name" value="SAM-dependent_MTases_sf"/>
</dbReference>
<dbReference type="EMBL" id="NUMG01000072">
    <property type="protein sequence ID" value="PGT95614.1"/>
    <property type="molecule type" value="Genomic_DNA"/>
</dbReference>
<feature type="non-terminal residue" evidence="2">
    <location>
        <position position="99"/>
    </location>
</feature>
<organism evidence="2 3">
    <name type="scientific">Bacillus cereus</name>
    <dbReference type="NCBI Taxonomy" id="1396"/>
    <lineage>
        <taxon>Bacteria</taxon>
        <taxon>Bacillati</taxon>
        <taxon>Bacillota</taxon>
        <taxon>Bacilli</taxon>
        <taxon>Bacillales</taxon>
        <taxon>Bacillaceae</taxon>
        <taxon>Bacillus</taxon>
        <taxon>Bacillus cereus group</taxon>
    </lineage>
</organism>
<dbReference type="Proteomes" id="UP000225766">
    <property type="component" value="Unassembled WGS sequence"/>
</dbReference>
<dbReference type="InterPro" id="IPR013216">
    <property type="entry name" value="Methyltransf_11"/>
</dbReference>
<evidence type="ECO:0000313" key="2">
    <source>
        <dbReference type="EMBL" id="PGT95614.1"/>
    </source>
</evidence>
<dbReference type="SUPFAM" id="SSF53335">
    <property type="entry name" value="S-adenosyl-L-methionine-dependent methyltransferases"/>
    <property type="match status" value="1"/>
</dbReference>
<proteinExistence type="predicted"/>
<reference evidence="2 3" key="1">
    <citation type="submission" date="2017-09" db="EMBL/GenBank/DDBJ databases">
        <title>Large-scale bioinformatics analysis of Bacillus genomes uncovers conserved roles of natural products in bacterial physiology.</title>
        <authorList>
            <consortium name="Agbiome Team Llc"/>
            <person name="Bleich R.M."/>
            <person name="Grubbs K.J."/>
            <person name="Santa Maria K.C."/>
            <person name="Allen S.E."/>
            <person name="Farag S."/>
            <person name="Shank E.A."/>
            <person name="Bowers A."/>
        </authorList>
    </citation>
    <scope>NUCLEOTIDE SEQUENCE [LARGE SCALE GENOMIC DNA]</scope>
    <source>
        <strain evidence="2 3">AFS040105</strain>
    </source>
</reference>
<evidence type="ECO:0000259" key="1">
    <source>
        <dbReference type="Pfam" id="PF08241"/>
    </source>
</evidence>
<feature type="domain" description="Methyltransferase type 11" evidence="1">
    <location>
        <begin position="3"/>
        <end position="44"/>
    </location>
</feature>
<dbReference type="RefSeq" id="WP_141552164.1">
    <property type="nucleotide sequence ID" value="NZ_NUMG01000072.1"/>
</dbReference>
<comment type="caution">
    <text evidence="2">The sequence shown here is derived from an EMBL/GenBank/DDBJ whole genome shotgun (WGS) entry which is preliminary data.</text>
</comment>
<sequence length="99" mass="11644">QPLPFDDNSIDEFLAVHLLEHIQRPLDLMEELHRIAKQNAIMVCNVPYGSSDDAFEDPTHIRQFFLNSFTYFSQPIYWRADYGYRGDWLIEKLILVIAA</sequence>
<evidence type="ECO:0000313" key="3">
    <source>
        <dbReference type="Proteomes" id="UP000225766"/>
    </source>
</evidence>
<accession>A0A2C1LCS8</accession>
<dbReference type="AlphaFoldDB" id="A0A2C1LCS8"/>